<keyword evidence="3 6" id="KW-0067">ATP-binding</keyword>
<dbReference type="InterPro" id="IPR017871">
    <property type="entry name" value="ABC_transporter-like_CS"/>
</dbReference>
<keyword evidence="2" id="KW-0547">Nucleotide-binding</keyword>
<dbReference type="InterPro" id="IPR027417">
    <property type="entry name" value="P-loop_NTPase"/>
</dbReference>
<feature type="compositionally biased region" description="Basic and acidic residues" evidence="4">
    <location>
        <begin position="1"/>
        <end position="11"/>
    </location>
</feature>
<feature type="domain" description="ABC transporter" evidence="5">
    <location>
        <begin position="38"/>
        <end position="276"/>
    </location>
</feature>
<dbReference type="Pfam" id="PF00005">
    <property type="entry name" value="ABC_tran"/>
    <property type="match status" value="1"/>
</dbReference>
<reference evidence="7" key="1">
    <citation type="submission" date="2023-07" db="EMBL/GenBank/DDBJ databases">
        <title>30 novel species of actinomycetes from the DSMZ collection.</title>
        <authorList>
            <person name="Nouioui I."/>
        </authorList>
    </citation>
    <scope>NUCLEOTIDE SEQUENCE [LARGE SCALE GENOMIC DNA]</scope>
    <source>
        <strain evidence="7">DSM 41699</strain>
    </source>
</reference>
<evidence type="ECO:0000259" key="5">
    <source>
        <dbReference type="PROSITE" id="PS50893"/>
    </source>
</evidence>
<evidence type="ECO:0000256" key="2">
    <source>
        <dbReference type="ARBA" id="ARBA00022741"/>
    </source>
</evidence>
<proteinExistence type="predicted"/>
<keyword evidence="1" id="KW-0813">Transport</keyword>
<sequence length="312" mass="32883">MNPIAKAREAVTHSAHTLPTRRTGGHDTAPDGGSAPVVALRGAAVRVGGRTLWSGVDLRIGAGEFTAVLGPNGVGKSTMIKVLLGALPAAAGEVRVLGARPGQANDRVGYLPQRRSFDASLRIRGVDVVRLGLDGDRWGVPLPFPSARRRAVRARVDEVIELVGASAYAYRPIGQCSGGEQQRLLIAQALVRRPELLLLDEPLDSLDLPNQSAVAALIGRICHQEGVSVVMVAHDVNPILHHLDRVVYLAEGGAASGTPAEVITSETLTRLYGTPIEVLRTAGGRLVVVGRPEAPAVHTDRHDTPESGHAAR</sequence>
<protein>
    <submittedName>
        <fullName evidence="6">Metal ABC transporter ATP-binding protein</fullName>
    </submittedName>
</protein>
<dbReference type="RefSeq" id="WP_311691995.1">
    <property type="nucleotide sequence ID" value="NZ_JAVREY010000003.1"/>
</dbReference>
<dbReference type="SMART" id="SM00382">
    <property type="entry name" value="AAA"/>
    <property type="match status" value="1"/>
</dbReference>
<evidence type="ECO:0000256" key="4">
    <source>
        <dbReference type="SAM" id="MobiDB-lite"/>
    </source>
</evidence>
<feature type="region of interest" description="Disordered" evidence="4">
    <location>
        <begin position="292"/>
        <end position="312"/>
    </location>
</feature>
<evidence type="ECO:0000256" key="1">
    <source>
        <dbReference type="ARBA" id="ARBA00022448"/>
    </source>
</evidence>
<comment type="caution">
    <text evidence="6">The sequence shown here is derived from an EMBL/GenBank/DDBJ whole genome shotgun (WGS) entry which is preliminary data.</text>
</comment>
<accession>A0ABU2TMS4</accession>
<evidence type="ECO:0000256" key="3">
    <source>
        <dbReference type="ARBA" id="ARBA00022840"/>
    </source>
</evidence>
<dbReference type="PROSITE" id="PS50893">
    <property type="entry name" value="ABC_TRANSPORTER_2"/>
    <property type="match status" value="1"/>
</dbReference>
<dbReference type="Proteomes" id="UP001183809">
    <property type="component" value="Unassembled WGS sequence"/>
</dbReference>
<keyword evidence="7" id="KW-1185">Reference proteome</keyword>
<dbReference type="InterPro" id="IPR003439">
    <property type="entry name" value="ABC_transporter-like_ATP-bd"/>
</dbReference>
<dbReference type="PROSITE" id="PS00211">
    <property type="entry name" value="ABC_TRANSPORTER_1"/>
    <property type="match status" value="1"/>
</dbReference>
<name>A0ABU2TMS4_9ACTN</name>
<dbReference type="InterPro" id="IPR050153">
    <property type="entry name" value="Metal_Ion_Import_ABC"/>
</dbReference>
<organism evidence="6 7">
    <name type="scientific">Streptomyces gibsoniae</name>
    <dbReference type="NCBI Taxonomy" id="3075529"/>
    <lineage>
        <taxon>Bacteria</taxon>
        <taxon>Bacillati</taxon>
        <taxon>Actinomycetota</taxon>
        <taxon>Actinomycetes</taxon>
        <taxon>Kitasatosporales</taxon>
        <taxon>Streptomycetaceae</taxon>
        <taxon>Streptomyces</taxon>
    </lineage>
</organism>
<dbReference type="Gene3D" id="3.40.50.300">
    <property type="entry name" value="P-loop containing nucleotide triphosphate hydrolases"/>
    <property type="match status" value="1"/>
</dbReference>
<evidence type="ECO:0000313" key="6">
    <source>
        <dbReference type="EMBL" id="MDT0462233.1"/>
    </source>
</evidence>
<feature type="region of interest" description="Disordered" evidence="4">
    <location>
        <begin position="1"/>
        <end position="33"/>
    </location>
</feature>
<dbReference type="EMBL" id="JAVREY010000003">
    <property type="protein sequence ID" value="MDT0462233.1"/>
    <property type="molecule type" value="Genomic_DNA"/>
</dbReference>
<evidence type="ECO:0000313" key="7">
    <source>
        <dbReference type="Proteomes" id="UP001183809"/>
    </source>
</evidence>
<dbReference type="InterPro" id="IPR003593">
    <property type="entry name" value="AAA+_ATPase"/>
</dbReference>
<dbReference type="GO" id="GO:0005524">
    <property type="term" value="F:ATP binding"/>
    <property type="evidence" value="ECO:0007669"/>
    <property type="project" value="UniProtKB-KW"/>
</dbReference>
<dbReference type="SUPFAM" id="SSF52540">
    <property type="entry name" value="P-loop containing nucleoside triphosphate hydrolases"/>
    <property type="match status" value="1"/>
</dbReference>
<dbReference type="PANTHER" id="PTHR42734">
    <property type="entry name" value="METAL TRANSPORT SYSTEM ATP-BINDING PROTEIN TM_0124-RELATED"/>
    <property type="match status" value="1"/>
</dbReference>
<gene>
    <name evidence="6" type="ORF">RM764_04285</name>
</gene>